<dbReference type="InterPro" id="IPR003329">
    <property type="entry name" value="Cytidylyl_trans"/>
</dbReference>
<dbReference type="InterPro" id="IPR015421">
    <property type="entry name" value="PyrdxlP-dep_Trfase_major"/>
</dbReference>
<evidence type="ECO:0000313" key="4">
    <source>
        <dbReference type="Proteomes" id="UP000825258"/>
    </source>
</evidence>
<dbReference type="InterPro" id="IPR015424">
    <property type="entry name" value="PyrdxlP-dep_Trfase"/>
</dbReference>
<dbReference type="Gene3D" id="3.90.550.10">
    <property type="entry name" value="Spore Coat Polysaccharide Biosynthesis Protein SpsA, Chain A"/>
    <property type="match status" value="1"/>
</dbReference>
<dbReference type="EMBL" id="AP024749">
    <property type="protein sequence ID" value="BCY28673.1"/>
    <property type="molecule type" value="Genomic_DNA"/>
</dbReference>
<dbReference type="RefSeq" id="WP_255567346.1">
    <property type="nucleotide sequence ID" value="NZ_AP024749.1"/>
</dbReference>
<keyword evidence="2" id="KW-0663">Pyridoxal phosphate</keyword>
<evidence type="ECO:0000256" key="1">
    <source>
        <dbReference type="ARBA" id="ARBA00001933"/>
    </source>
</evidence>
<dbReference type="PANTHER" id="PTHR43713">
    <property type="entry name" value="GLUTAMATE-1-SEMIALDEHYDE 2,1-AMINOMUTASE"/>
    <property type="match status" value="1"/>
</dbReference>
<dbReference type="NCBIfam" id="NF004856">
    <property type="entry name" value="PRK06209.1"/>
    <property type="match status" value="1"/>
</dbReference>
<dbReference type="Gene3D" id="3.40.640.10">
    <property type="entry name" value="Type I PLP-dependent aspartate aminotransferase-like (Major domain)"/>
    <property type="match status" value="1"/>
</dbReference>
<dbReference type="InterPro" id="IPR015422">
    <property type="entry name" value="PyrdxlP-dep_Trfase_small"/>
</dbReference>
<dbReference type="Gene3D" id="3.90.1150.10">
    <property type="entry name" value="Aspartate Aminotransferase, domain 1"/>
    <property type="match status" value="1"/>
</dbReference>
<evidence type="ECO:0000256" key="2">
    <source>
        <dbReference type="ARBA" id="ARBA00022898"/>
    </source>
</evidence>
<reference evidence="3 4" key="1">
    <citation type="submission" date="2021-06" db="EMBL/GenBank/DDBJ databases">
        <title>Whole genome sequences of Flavobacterium sp. KK2020170 and assembly.</title>
        <authorList>
            <person name="Kitahara K."/>
            <person name="Miyoshi S."/>
            <person name="Uesaka K."/>
        </authorList>
    </citation>
    <scope>NUCLEOTIDE SEQUENCE [LARGE SCALE GENOMIC DNA]</scope>
    <source>
        <strain evidence="3 4">KK2020170</strain>
    </source>
</reference>
<dbReference type="InterPro" id="IPR029044">
    <property type="entry name" value="Nucleotide-diphossugar_trans"/>
</dbReference>
<dbReference type="Pfam" id="PF02348">
    <property type="entry name" value="CTP_transf_3"/>
    <property type="match status" value="1"/>
</dbReference>
<dbReference type="SUPFAM" id="SSF53383">
    <property type="entry name" value="PLP-dependent transferases"/>
    <property type="match status" value="1"/>
</dbReference>
<gene>
    <name evidence="3" type="ORF">KK2020170_15410</name>
</gene>
<comment type="cofactor">
    <cofactor evidence="1">
        <name>pyridoxal 5'-phosphate</name>
        <dbReference type="ChEBI" id="CHEBI:597326"/>
    </cofactor>
</comment>
<sequence length="695" mass="78905">MKIIGVTQARIGSSRLPKKVLLEIKNKTLLAYHLERIVQSKSVDRWIVATTNESESDAICKIANEFKINSFKGSLDDVLDRFYQAVKNENADYIVRVTSDCPLIDNQLIDETVRFCIDEKLEYYSNVFEDSYPDGLDVEVFSFKMLEEAWQNANLKADREHVTPYIRRKVDLSYYSINIEPKYSKLRITVDEEKDFKLVQFLIEQLGDNKGWKEYADFILQNPDVKNINDSIIRNQGYMKSKFEEIKLREVTNFTISNKYRNEIHQLIPGGCHTYSKGDDQFPQLSPAAIAKGKGSHVWDVDGNEYLDCSMGLTSVSLGHAYDEVVNAVKEELENGVNFQRPASIEKEMAEAFLALVPGHDMIKFSKNGSVVTTAAVKLARAKTGRDFVVFPGDHPFYSYDDWFIGKTACNKGVPEATTNLSLTFQSYNIDSLKELFEKYPNQIACVITEPEKPNYPHLPANFKVKEFLEQAIQLCHENGALFIADEMVTGFKTEFPGSITKYGIQPDMATWGKGIANGFSFCALTGKKGVMELGGILNEGEEKVFLISTTHGGETHGMSAAIATIDIFKNQNVIQHNHAIGKKLSQLCKELVQEANISDYIDVVVSEWMPFFIFKNNKKEVCQGYRTLFLQEMIKRGVLFQGAFVPCFSHTEEDVYYFAKAFKESIEVYKKALEEGYENYLVGKPAKAVFRKFL</sequence>
<evidence type="ECO:0008006" key="5">
    <source>
        <dbReference type="Google" id="ProtNLM"/>
    </source>
</evidence>
<dbReference type="Pfam" id="PF00202">
    <property type="entry name" value="Aminotran_3"/>
    <property type="match status" value="1"/>
</dbReference>
<organism evidence="3 4">
    <name type="scientific">Flavobacterium okayamense</name>
    <dbReference type="NCBI Taxonomy" id="2830782"/>
    <lineage>
        <taxon>Bacteria</taxon>
        <taxon>Pseudomonadati</taxon>
        <taxon>Bacteroidota</taxon>
        <taxon>Flavobacteriia</taxon>
        <taxon>Flavobacteriales</taxon>
        <taxon>Flavobacteriaceae</taxon>
        <taxon>Flavobacterium</taxon>
    </lineage>
</organism>
<evidence type="ECO:0000313" key="3">
    <source>
        <dbReference type="EMBL" id="BCY28673.1"/>
    </source>
</evidence>
<keyword evidence="4" id="KW-1185">Reference proteome</keyword>
<name>A0ABM7S7F9_9FLAO</name>
<dbReference type="SUPFAM" id="SSF53448">
    <property type="entry name" value="Nucleotide-diphospho-sugar transferases"/>
    <property type="match status" value="1"/>
</dbReference>
<dbReference type="PANTHER" id="PTHR43713:SF3">
    <property type="entry name" value="GLUTAMATE-1-SEMIALDEHYDE 2,1-AMINOMUTASE 1, CHLOROPLASTIC-RELATED"/>
    <property type="match status" value="1"/>
</dbReference>
<proteinExistence type="predicted"/>
<dbReference type="InterPro" id="IPR005814">
    <property type="entry name" value="Aminotrans_3"/>
</dbReference>
<dbReference type="CDD" id="cd02518">
    <property type="entry name" value="GT2_SpsF"/>
    <property type="match status" value="1"/>
</dbReference>
<accession>A0ABM7S7F9</accession>
<dbReference type="Proteomes" id="UP000825258">
    <property type="component" value="Chromosome"/>
</dbReference>
<protein>
    <recommendedName>
        <fullName evidence="5">Spore coat polysaccharide biosynthesis protein SpsF</fullName>
    </recommendedName>
</protein>